<reference evidence="2" key="1">
    <citation type="submission" date="2016-11" db="UniProtKB">
        <authorList>
            <consortium name="WormBaseParasite"/>
        </authorList>
    </citation>
    <scope>IDENTIFICATION</scope>
</reference>
<organism evidence="1 2">
    <name type="scientific">Heterorhabditis bacteriophora</name>
    <name type="common">Entomopathogenic nematode worm</name>
    <dbReference type="NCBI Taxonomy" id="37862"/>
    <lineage>
        <taxon>Eukaryota</taxon>
        <taxon>Metazoa</taxon>
        <taxon>Ecdysozoa</taxon>
        <taxon>Nematoda</taxon>
        <taxon>Chromadorea</taxon>
        <taxon>Rhabditida</taxon>
        <taxon>Rhabditina</taxon>
        <taxon>Rhabditomorpha</taxon>
        <taxon>Strongyloidea</taxon>
        <taxon>Heterorhabditidae</taxon>
        <taxon>Heterorhabditis</taxon>
    </lineage>
</organism>
<name>A0A1I7WTT6_HETBA</name>
<sequence length="196" mass="22079">MTTQASGINSKLPPVSYIKFLRKTEEGSEGRRGARSMVCGGLARLLLLHSLLQYSLSQQDQSLSVLLSQLDNVHECHDVIPAADLLSTAINSQFPRLIPLAKFFADHPKDFDASFLENSSFDRFPPLRANLSSNNPYYALEYTCDNSSAKWVPTIVFSTRDPNATNRQAYLTLRMEFDLDLCESVSCNTKDEHVRW</sequence>
<evidence type="ECO:0000313" key="2">
    <source>
        <dbReference type="WBParaSite" id="Hba_08590"/>
    </source>
</evidence>
<proteinExistence type="predicted"/>
<dbReference type="AlphaFoldDB" id="A0A1I7WTT6"/>
<keyword evidence="1" id="KW-1185">Reference proteome</keyword>
<protein>
    <submittedName>
        <fullName evidence="2">Fibronectin type-III domain-containing protein</fullName>
    </submittedName>
</protein>
<evidence type="ECO:0000313" key="1">
    <source>
        <dbReference type="Proteomes" id="UP000095283"/>
    </source>
</evidence>
<dbReference type="WBParaSite" id="Hba_08590">
    <property type="protein sequence ID" value="Hba_08590"/>
    <property type="gene ID" value="Hba_08590"/>
</dbReference>
<accession>A0A1I7WTT6</accession>
<dbReference type="Proteomes" id="UP000095283">
    <property type="component" value="Unplaced"/>
</dbReference>